<gene>
    <name evidence="2" type="ORF">H9Q72_014485</name>
    <name evidence="1" type="ORF">H9Q72_014633</name>
</gene>
<evidence type="ECO:0000313" key="3">
    <source>
        <dbReference type="Proteomes" id="UP000750502"/>
    </source>
</evidence>
<dbReference type="Proteomes" id="UP000750502">
    <property type="component" value="Unassembled WGS sequence"/>
</dbReference>
<organism evidence="2 3">
    <name type="scientific">Fusarium xylarioides</name>
    <dbReference type="NCBI Taxonomy" id="221167"/>
    <lineage>
        <taxon>Eukaryota</taxon>
        <taxon>Fungi</taxon>
        <taxon>Dikarya</taxon>
        <taxon>Ascomycota</taxon>
        <taxon>Pezizomycotina</taxon>
        <taxon>Sordariomycetes</taxon>
        <taxon>Hypocreomycetidae</taxon>
        <taxon>Hypocreales</taxon>
        <taxon>Nectriaceae</taxon>
        <taxon>Fusarium</taxon>
        <taxon>Fusarium fujikuroi species complex</taxon>
    </lineage>
</organism>
<protein>
    <submittedName>
        <fullName evidence="2">Uncharacterized protein</fullName>
    </submittedName>
</protein>
<reference evidence="2" key="2">
    <citation type="submission" date="2020-10" db="EMBL/GenBank/DDBJ databases">
        <authorList>
            <person name="Peck L.D."/>
            <person name="Nowell R.W."/>
            <person name="Flood J."/>
            <person name="Ryan M.J."/>
            <person name="Barraclough T.G."/>
        </authorList>
    </citation>
    <scope>NUCLEOTIDE SEQUENCE</scope>
    <source>
        <strain evidence="2">IMI 127659i</strain>
    </source>
</reference>
<keyword evidence="3" id="KW-1185">Reference proteome</keyword>
<accession>A0A9P7HI23</accession>
<evidence type="ECO:0000313" key="1">
    <source>
        <dbReference type="EMBL" id="KAG5741370.1"/>
    </source>
</evidence>
<dbReference type="EMBL" id="JADFTT010014376">
    <property type="protein sequence ID" value="KAG5741370.1"/>
    <property type="molecule type" value="Genomic_DNA"/>
</dbReference>
<comment type="caution">
    <text evidence="2">The sequence shown here is derived from an EMBL/GenBank/DDBJ whole genome shotgun (WGS) entry which is preliminary data.</text>
</comment>
<dbReference type="EMBL" id="JADFTT010002082">
    <property type="protein sequence ID" value="KAG5750375.1"/>
    <property type="molecule type" value="Genomic_DNA"/>
</dbReference>
<name>A0A9P7HI23_9HYPO</name>
<reference evidence="2" key="1">
    <citation type="journal article" date="2020" name="bioRxiv">
        <title>Historical genomics reveals the evolutionary mechanisms behind multiple outbreaks of the host-specific coffee wilt pathogen Fusarium xylarioides.</title>
        <authorList>
            <person name="Peck D."/>
            <person name="Nowell R.W."/>
            <person name="Flood J."/>
            <person name="Ryan M.J."/>
            <person name="Barraclough T.G."/>
        </authorList>
    </citation>
    <scope>NUCLEOTIDE SEQUENCE</scope>
    <source>
        <strain evidence="2">IMI 127659i</strain>
    </source>
</reference>
<proteinExistence type="predicted"/>
<feature type="non-terminal residue" evidence="2">
    <location>
        <position position="1"/>
    </location>
</feature>
<dbReference type="AlphaFoldDB" id="A0A9P7HI23"/>
<evidence type="ECO:0000313" key="2">
    <source>
        <dbReference type="EMBL" id="KAG5750375.1"/>
    </source>
</evidence>
<sequence>TPSRCLSEEACNQPKITGHIRQDATKK</sequence>